<dbReference type="VEuPathDB" id="FungiDB:BD410DRAFT_781692"/>
<accession>A0A4Y7QJF5</accession>
<proteinExistence type="predicted"/>
<dbReference type="Gene3D" id="1.20.1280.50">
    <property type="match status" value="1"/>
</dbReference>
<dbReference type="EMBL" id="ML170158">
    <property type="protein sequence ID" value="TDL27797.1"/>
    <property type="molecule type" value="Genomic_DNA"/>
</dbReference>
<evidence type="ECO:0000313" key="3">
    <source>
        <dbReference type="Proteomes" id="UP000294933"/>
    </source>
</evidence>
<dbReference type="STRING" id="50990.A0A4Y7QJF5"/>
<dbReference type="AlphaFoldDB" id="A0A4Y7QJF5"/>
<sequence length="593" mass="68245">MDKSKDSRLRRILDEFATAHISSSADEVITAIDEEMQFYSEVICALRSRRNNWTTLCRIPDEALSHIFLMLSHSTYPFRPFSFDKSWMVITKVCRRWRYLALDCPSLWSRVVVQPCSFAQTSTEIDRITIHLMRSKYAPLDVEVDIRNDQRLFLARLALEQNFHRIASLDIYFPEIAQSANDNSWDDFTSILTTARAPKLERVVLRNPNQLTREDDVMPRMGKFFQDHAIKELCLMGFYIPTRSWPWKRLVRLHLQSNISHETTPYGNNLSQLVQTMQYAVCLEDIRLDLLGHTLDSDSGPEPLSAELPSLRRIALRFSKETILRAHTLLRCLNIDLKAQTHLVCDNYPLARPMQMIPPVFSDILNEVSVHVHLAFDRLTIVIFRTSDDESVPQRGSLFTLSVGWNGPTNAFQQRFTDRDILATLIGSSLSSHVVRLAFILDKNVPKSLWAVGDDKSSFQFLSFMPSIRVLYFDRVGSEPILPIDEEDEIEYGSVRSVRSQEKRGMALPEQRLLKALTGDVTLGELLCPELQTLVLQQKFQRRDNFDAALSICQSYRSASGVPLEVVPYPRPEDLRHVGRGQDEMKKLNHFIL</sequence>
<evidence type="ECO:0000313" key="2">
    <source>
        <dbReference type="EMBL" id="TDL27797.1"/>
    </source>
</evidence>
<dbReference type="InterPro" id="IPR001810">
    <property type="entry name" value="F-box_dom"/>
</dbReference>
<organism evidence="2 3">
    <name type="scientific">Rickenella mellea</name>
    <dbReference type="NCBI Taxonomy" id="50990"/>
    <lineage>
        <taxon>Eukaryota</taxon>
        <taxon>Fungi</taxon>
        <taxon>Dikarya</taxon>
        <taxon>Basidiomycota</taxon>
        <taxon>Agaricomycotina</taxon>
        <taxon>Agaricomycetes</taxon>
        <taxon>Hymenochaetales</taxon>
        <taxon>Rickenellaceae</taxon>
        <taxon>Rickenella</taxon>
    </lineage>
</organism>
<name>A0A4Y7QJF5_9AGAM</name>
<gene>
    <name evidence="2" type="ORF">BD410DRAFT_781692</name>
</gene>
<dbReference type="Proteomes" id="UP000294933">
    <property type="component" value="Unassembled WGS sequence"/>
</dbReference>
<keyword evidence="3" id="KW-1185">Reference proteome</keyword>
<reference evidence="2 3" key="1">
    <citation type="submission" date="2018-06" db="EMBL/GenBank/DDBJ databases">
        <title>A transcriptomic atlas of mushroom development highlights an independent origin of complex multicellularity.</title>
        <authorList>
            <consortium name="DOE Joint Genome Institute"/>
            <person name="Krizsan K."/>
            <person name="Almasi E."/>
            <person name="Merenyi Z."/>
            <person name="Sahu N."/>
            <person name="Viragh M."/>
            <person name="Koszo T."/>
            <person name="Mondo S."/>
            <person name="Kiss B."/>
            <person name="Balint B."/>
            <person name="Kues U."/>
            <person name="Barry K."/>
            <person name="Hegedus J.C."/>
            <person name="Henrissat B."/>
            <person name="Johnson J."/>
            <person name="Lipzen A."/>
            <person name="Ohm R."/>
            <person name="Nagy I."/>
            <person name="Pangilinan J."/>
            <person name="Yan J."/>
            <person name="Xiong Y."/>
            <person name="Grigoriev I.V."/>
            <person name="Hibbett D.S."/>
            <person name="Nagy L.G."/>
        </authorList>
    </citation>
    <scope>NUCLEOTIDE SEQUENCE [LARGE SCALE GENOMIC DNA]</scope>
    <source>
        <strain evidence="2 3">SZMC22713</strain>
    </source>
</reference>
<dbReference type="OrthoDB" id="2269034at2759"/>
<evidence type="ECO:0000259" key="1">
    <source>
        <dbReference type="Pfam" id="PF12937"/>
    </source>
</evidence>
<feature type="domain" description="F-box" evidence="1">
    <location>
        <begin position="57"/>
        <end position="112"/>
    </location>
</feature>
<protein>
    <recommendedName>
        <fullName evidence="1">F-box domain-containing protein</fullName>
    </recommendedName>
</protein>
<dbReference type="Pfam" id="PF12937">
    <property type="entry name" value="F-box-like"/>
    <property type="match status" value="1"/>
</dbReference>